<comment type="caution">
    <text evidence="1">The sequence shown here is derived from an EMBL/GenBank/DDBJ whole genome shotgun (WGS) entry which is preliminary data.</text>
</comment>
<keyword evidence="2" id="KW-1185">Reference proteome</keyword>
<evidence type="ECO:0000313" key="1">
    <source>
        <dbReference type="EMBL" id="MDV2477213.1"/>
    </source>
</evidence>
<proteinExistence type="predicted"/>
<dbReference type="Proteomes" id="UP001275440">
    <property type="component" value="Unassembled WGS sequence"/>
</dbReference>
<sequence>MSKIAQAVDGCLQSGYDSGQIHAGLDAWGASDMVSPSQIANFVLKSANRSSPAFGRPSTAVSTADQRVAQAQALKNTPGAVWPGGPLELT</sequence>
<protein>
    <submittedName>
        <fullName evidence="1">Uncharacterized protein</fullName>
    </submittedName>
</protein>
<organism evidence="1 2">
    <name type="scientific">Rhodococcus zopfii</name>
    <dbReference type="NCBI Taxonomy" id="43772"/>
    <lineage>
        <taxon>Bacteria</taxon>
        <taxon>Bacillati</taxon>
        <taxon>Actinomycetota</taxon>
        <taxon>Actinomycetes</taxon>
        <taxon>Mycobacteriales</taxon>
        <taxon>Nocardiaceae</taxon>
        <taxon>Rhodococcus</taxon>
    </lineage>
</organism>
<accession>A0ABU3WTG8</accession>
<dbReference type="EMBL" id="WBMO01000002">
    <property type="protein sequence ID" value="MDV2477213.1"/>
    <property type="molecule type" value="Genomic_DNA"/>
</dbReference>
<reference evidence="1 2" key="1">
    <citation type="submission" date="2019-10" db="EMBL/GenBank/DDBJ databases">
        <title>Draft Genome Assembly of Rhodococcus zopfii DSM44189.</title>
        <authorList>
            <person name="Sutton J.M."/>
            <person name="Akob D.M."/>
            <person name="Bushman T.J."/>
        </authorList>
    </citation>
    <scope>NUCLEOTIDE SEQUENCE [LARGE SCALE GENOMIC DNA]</scope>
    <source>
        <strain evidence="1 2">DSM 44189</strain>
    </source>
</reference>
<gene>
    <name evidence="1" type="ORF">F8M49_21070</name>
</gene>
<evidence type="ECO:0000313" key="2">
    <source>
        <dbReference type="Proteomes" id="UP001275440"/>
    </source>
</evidence>
<name>A0ABU3WTG8_9NOCA</name>